<organism evidence="1 2">
    <name type="scientific">Roseospira goensis</name>
    <dbReference type="NCBI Taxonomy" id="391922"/>
    <lineage>
        <taxon>Bacteria</taxon>
        <taxon>Pseudomonadati</taxon>
        <taxon>Pseudomonadota</taxon>
        <taxon>Alphaproteobacteria</taxon>
        <taxon>Rhodospirillales</taxon>
        <taxon>Rhodospirillaceae</taxon>
        <taxon>Roseospira</taxon>
    </lineage>
</organism>
<comment type="caution">
    <text evidence="1">The sequence shown here is derived from an EMBL/GenBank/DDBJ whole genome shotgun (WGS) entry which is preliminary data.</text>
</comment>
<evidence type="ECO:0000313" key="2">
    <source>
        <dbReference type="Proteomes" id="UP000555728"/>
    </source>
</evidence>
<gene>
    <name evidence="1" type="ORF">GGD88_003428</name>
</gene>
<dbReference type="InterPro" id="IPR004195">
    <property type="entry name" value="Head_decoration_D"/>
</dbReference>
<dbReference type="RefSeq" id="WP_184437661.1">
    <property type="nucleotide sequence ID" value="NZ_JACIGI010000046.1"/>
</dbReference>
<sequence>MPNVITESRRTAEFLISEANGHRSREEVTVTGGAYTPGTVLGRVTTSGKHTIHDPTAEDGSETAVAVLHAVVDASDGDRRATIIARDAEVNGLALSWFDGATDPQKAAGVADLAAVGIIVR</sequence>
<dbReference type="AlphaFoldDB" id="A0A7W6S2F5"/>
<keyword evidence="2" id="KW-1185">Reference proteome</keyword>
<protein>
    <recommendedName>
        <fullName evidence="3">Head decoration protein</fullName>
    </recommendedName>
</protein>
<proteinExistence type="predicted"/>
<dbReference type="Gene3D" id="2.40.300.10">
    <property type="entry name" value="Head decoration protein D"/>
    <property type="match status" value="1"/>
</dbReference>
<name>A0A7W6S2F5_9PROT</name>
<accession>A0A7W6S2F5</accession>
<reference evidence="1 2" key="1">
    <citation type="submission" date="2020-08" db="EMBL/GenBank/DDBJ databases">
        <title>Genome sequencing of Purple Non-Sulfur Bacteria from various extreme environments.</title>
        <authorList>
            <person name="Mayer M."/>
        </authorList>
    </citation>
    <scope>NUCLEOTIDE SEQUENCE [LARGE SCALE GENOMIC DNA]</scope>
    <source>
        <strain evidence="1 2">JA135</strain>
    </source>
</reference>
<dbReference type="EMBL" id="JACIGI010000046">
    <property type="protein sequence ID" value="MBB4287673.1"/>
    <property type="molecule type" value="Genomic_DNA"/>
</dbReference>
<evidence type="ECO:0008006" key="3">
    <source>
        <dbReference type="Google" id="ProtNLM"/>
    </source>
</evidence>
<dbReference type="Proteomes" id="UP000555728">
    <property type="component" value="Unassembled WGS sequence"/>
</dbReference>
<evidence type="ECO:0000313" key="1">
    <source>
        <dbReference type="EMBL" id="MBB4287673.1"/>
    </source>
</evidence>
<dbReference type="Pfam" id="PF02924">
    <property type="entry name" value="HDPD"/>
    <property type="match status" value="1"/>
</dbReference>